<evidence type="ECO:0000313" key="2">
    <source>
        <dbReference type="RefSeq" id="XP_014677625.1"/>
    </source>
</evidence>
<sequence length="165" mass="18584">MTCREPYPLPRLQNDDDFVGPRSGFQDEYILPTHVAQLENPWSRLNTTNTLASARRTVYHCDPQAPRDSIDFVLKTTYDHHNRFQASQPETLIQPETVGLLHGRQLKNRAVAVPPKVVPLNHPLVIAEVAKRESIHSISNAIESHHNAATNGGYSRKHDGGFYCP</sequence>
<gene>
    <name evidence="2" type="primary">LOC106817472</name>
</gene>
<proteinExistence type="predicted"/>
<dbReference type="Pfam" id="PF12494">
    <property type="entry name" value="DUF3695"/>
    <property type="match status" value="1"/>
</dbReference>
<name>A0ABM1EZK4_PRICU</name>
<protein>
    <submittedName>
        <fullName evidence="2">Uncharacterized protein C1orf194 homolog isoform X1</fullName>
    </submittedName>
</protein>
<keyword evidence="1" id="KW-1185">Reference proteome</keyword>
<reference evidence="2" key="1">
    <citation type="submission" date="2025-08" db="UniProtKB">
        <authorList>
            <consortium name="RefSeq"/>
        </authorList>
    </citation>
    <scope>IDENTIFICATION</scope>
</reference>
<dbReference type="Proteomes" id="UP000695022">
    <property type="component" value="Unplaced"/>
</dbReference>
<dbReference type="RefSeq" id="XP_014677625.1">
    <property type="nucleotide sequence ID" value="XM_014822139.1"/>
</dbReference>
<dbReference type="GeneID" id="106817472"/>
<organism evidence="1 2">
    <name type="scientific">Priapulus caudatus</name>
    <name type="common">Priapulid worm</name>
    <dbReference type="NCBI Taxonomy" id="37621"/>
    <lineage>
        <taxon>Eukaryota</taxon>
        <taxon>Metazoa</taxon>
        <taxon>Ecdysozoa</taxon>
        <taxon>Scalidophora</taxon>
        <taxon>Priapulida</taxon>
        <taxon>Priapulimorpha</taxon>
        <taxon>Priapulimorphida</taxon>
        <taxon>Priapulidae</taxon>
        <taxon>Priapulus</taxon>
    </lineage>
</organism>
<accession>A0ABM1EZK4</accession>
<dbReference type="InterPro" id="IPR022179">
    <property type="entry name" value="CFAP276"/>
</dbReference>
<evidence type="ECO:0000313" key="1">
    <source>
        <dbReference type="Proteomes" id="UP000695022"/>
    </source>
</evidence>